<dbReference type="GO" id="GO:0044874">
    <property type="term" value="P:lipoprotein localization to outer membrane"/>
    <property type="evidence" value="ECO:0007669"/>
    <property type="project" value="InterPro"/>
</dbReference>
<dbReference type="NCBIfam" id="TIGR02212">
    <property type="entry name" value="lolCE"/>
    <property type="match status" value="1"/>
</dbReference>
<dbReference type="InterPro" id="IPR025857">
    <property type="entry name" value="MacB_PCD"/>
</dbReference>
<keyword evidence="4" id="KW-1003">Cell membrane</keyword>
<feature type="transmembrane region" description="Helical" evidence="8">
    <location>
        <begin position="272"/>
        <end position="295"/>
    </location>
</feature>
<feature type="transmembrane region" description="Helical" evidence="8">
    <location>
        <begin position="315"/>
        <end position="338"/>
    </location>
</feature>
<dbReference type="InterPro" id="IPR051447">
    <property type="entry name" value="Lipoprotein-release_system"/>
</dbReference>
<feature type="transmembrane region" description="Helical" evidence="8">
    <location>
        <begin position="21"/>
        <end position="49"/>
    </location>
</feature>
<evidence type="ECO:0000256" key="8">
    <source>
        <dbReference type="SAM" id="Phobius"/>
    </source>
</evidence>
<keyword evidence="11" id="KW-0449">Lipoprotein</keyword>
<comment type="similarity">
    <text evidence="2">Belongs to the ABC-4 integral membrane protein family. LolC/E subfamily.</text>
</comment>
<dbReference type="NCBIfam" id="TIGR02213">
    <property type="entry name" value="lolE_release"/>
    <property type="match status" value="1"/>
</dbReference>
<protein>
    <submittedName>
        <fullName evidence="11">Outer membrane-specific lipoprotein transporter subunit LolE</fullName>
    </submittedName>
</protein>
<proteinExistence type="inferred from homology"/>
<gene>
    <name evidence="11" type="ORF">UA45_00680</name>
</gene>
<keyword evidence="7 8" id="KW-0472">Membrane</keyword>
<evidence type="ECO:0000256" key="1">
    <source>
        <dbReference type="ARBA" id="ARBA00004651"/>
    </source>
</evidence>
<feature type="transmembrane region" description="Helical" evidence="8">
    <location>
        <begin position="381"/>
        <end position="400"/>
    </location>
</feature>
<evidence type="ECO:0000313" key="11">
    <source>
        <dbReference type="EMBL" id="KJF79260.1"/>
    </source>
</evidence>
<dbReference type="GO" id="GO:0042953">
    <property type="term" value="P:lipoprotein transport"/>
    <property type="evidence" value="ECO:0007669"/>
    <property type="project" value="InterPro"/>
</dbReference>
<name>A0A0D8LBB5_MORMO</name>
<dbReference type="InterPro" id="IPR003838">
    <property type="entry name" value="ABC3_permease_C"/>
</dbReference>
<feature type="domain" description="ABC3 transporter permease C-terminal" evidence="9">
    <location>
        <begin position="275"/>
        <end position="408"/>
    </location>
</feature>
<evidence type="ECO:0000256" key="2">
    <source>
        <dbReference type="ARBA" id="ARBA00005236"/>
    </source>
</evidence>
<dbReference type="NCBIfam" id="NF008357">
    <property type="entry name" value="PRK11146.1"/>
    <property type="match status" value="1"/>
</dbReference>
<keyword evidence="5 8" id="KW-0812">Transmembrane</keyword>
<dbReference type="EMBL" id="JZSH01000002">
    <property type="protein sequence ID" value="KJF79260.1"/>
    <property type="molecule type" value="Genomic_DNA"/>
</dbReference>
<evidence type="ECO:0000259" key="10">
    <source>
        <dbReference type="Pfam" id="PF12704"/>
    </source>
</evidence>
<dbReference type="InterPro" id="IPR011925">
    <property type="entry name" value="LolCE_TM"/>
</dbReference>
<keyword evidence="3" id="KW-0813">Transport</keyword>
<comment type="subcellular location">
    <subcellularLocation>
        <location evidence="1">Cell membrane</location>
        <topology evidence="1">Multi-pass membrane protein</topology>
    </subcellularLocation>
</comment>
<evidence type="ECO:0000256" key="7">
    <source>
        <dbReference type="ARBA" id="ARBA00023136"/>
    </source>
</evidence>
<dbReference type="Pfam" id="PF02687">
    <property type="entry name" value="FtsX"/>
    <property type="match status" value="1"/>
</dbReference>
<comment type="caution">
    <text evidence="11">The sequence shown here is derived from an EMBL/GenBank/DDBJ whole genome shotgun (WGS) entry which is preliminary data.</text>
</comment>
<evidence type="ECO:0000256" key="6">
    <source>
        <dbReference type="ARBA" id="ARBA00022989"/>
    </source>
</evidence>
<evidence type="ECO:0000256" key="4">
    <source>
        <dbReference type="ARBA" id="ARBA00022475"/>
    </source>
</evidence>
<dbReference type="PATRIC" id="fig|582.24.peg.204"/>
<evidence type="ECO:0000313" key="12">
    <source>
        <dbReference type="Proteomes" id="UP000032582"/>
    </source>
</evidence>
<sequence>MNVLPLSLLTALRFSKGRKRAGMVSLISVISTLGITLGVAVLIIGLSAMNGFERELENRVLSVVPQGQISTVEQPFDTWAQSLLRIKNTPGVMAASPYIEFTGLAEKGSKLQAMQLMGVDPVTQKSVSGLPAFVADNAWADFQAGKNQIILGDGAAKSLGVARGDWLTIMIPNHDSSERLLQPKRIRLQVAGIFRLSGMLDHRLALLPLEDAQQYLDYGEGVTGIEIRVDNVFNANDVVLRAAEASREHVFYKSWINEYGYMYSDIQLVRSIMYLAMILVIGVACFNIVSTLIIAVKDKSGDIAILRTLGAKDSLIRAIFLWYGLLTGMVGCISGAVLGTLAALNLTPLIRGIEFLIGHKLLSGDVYFIDFLPSELRLTDLLYVVLTTIVLSLLASWYPARRACRLEPARILSGQ</sequence>
<dbReference type="GO" id="GO:0098797">
    <property type="term" value="C:plasma membrane protein complex"/>
    <property type="evidence" value="ECO:0007669"/>
    <property type="project" value="TreeGrafter"/>
</dbReference>
<reference evidence="11 12" key="1">
    <citation type="submission" date="2015-02" db="EMBL/GenBank/DDBJ databases">
        <title>Whole genome shotgun sequencing of cultured foodborne pathogen.</title>
        <authorList>
            <person name="Timme R."/>
            <person name="Allard M.W."/>
            <person name="Strain E."/>
            <person name="Evans P.S."/>
            <person name="Brown E."/>
        </authorList>
    </citation>
    <scope>NUCLEOTIDE SEQUENCE [LARGE SCALE GENOMIC DNA]</scope>
    <source>
        <strain evidence="11 12">GCSL-TSO-24</strain>
    </source>
</reference>
<dbReference type="AlphaFoldDB" id="A0A0D8LBB5"/>
<evidence type="ECO:0000259" key="9">
    <source>
        <dbReference type="Pfam" id="PF02687"/>
    </source>
</evidence>
<dbReference type="InterPro" id="IPR011926">
    <property type="entry name" value="LolE_gammaproteobact"/>
</dbReference>
<evidence type="ECO:0000256" key="5">
    <source>
        <dbReference type="ARBA" id="ARBA00022692"/>
    </source>
</evidence>
<dbReference type="Pfam" id="PF12704">
    <property type="entry name" value="MacB_PCD"/>
    <property type="match status" value="1"/>
</dbReference>
<keyword evidence="6 8" id="KW-1133">Transmembrane helix</keyword>
<dbReference type="Proteomes" id="UP000032582">
    <property type="component" value="Unassembled WGS sequence"/>
</dbReference>
<feature type="domain" description="MacB-like periplasmic core" evidence="10">
    <location>
        <begin position="28"/>
        <end position="238"/>
    </location>
</feature>
<dbReference type="PANTHER" id="PTHR30489:SF0">
    <property type="entry name" value="LIPOPROTEIN-RELEASING SYSTEM TRANSMEMBRANE PROTEIN LOLE"/>
    <property type="match status" value="1"/>
</dbReference>
<organism evidence="11 12">
    <name type="scientific">Morganella morganii</name>
    <name type="common">Proteus morganii</name>
    <dbReference type="NCBI Taxonomy" id="582"/>
    <lineage>
        <taxon>Bacteria</taxon>
        <taxon>Pseudomonadati</taxon>
        <taxon>Pseudomonadota</taxon>
        <taxon>Gammaproteobacteria</taxon>
        <taxon>Enterobacterales</taxon>
        <taxon>Morganellaceae</taxon>
        <taxon>Morganella</taxon>
    </lineage>
</organism>
<dbReference type="PANTHER" id="PTHR30489">
    <property type="entry name" value="LIPOPROTEIN-RELEASING SYSTEM TRANSMEMBRANE PROTEIN LOLE"/>
    <property type="match status" value="1"/>
</dbReference>
<evidence type="ECO:0000256" key="3">
    <source>
        <dbReference type="ARBA" id="ARBA00022448"/>
    </source>
</evidence>
<accession>A0A0D8LBB5</accession>